<comment type="subcellular location">
    <subcellularLocation>
        <location evidence="1">Cell membrane</location>
        <topology evidence="1">Multi-pass membrane protein</topology>
    </subcellularLocation>
</comment>
<dbReference type="eggNOG" id="COG0589">
    <property type="taxonomic scope" value="Bacteria"/>
</dbReference>
<dbReference type="STRING" id="879212.DespoDRAFT_03179"/>
<feature type="transmembrane region" description="Helical" evidence="10">
    <location>
        <begin position="263"/>
        <end position="284"/>
    </location>
</feature>
<dbReference type="PANTHER" id="PTHR43057">
    <property type="entry name" value="ARSENITE EFFLUX TRANSPORTER"/>
    <property type="match status" value="1"/>
</dbReference>
<dbReference type="InterPro" id="IPR002657">
    <property type="entry name" value="BilAc:Na_symport/Acr3"/>
</dbReference>
<feature type="transmembrane region" description="Helical" evidence="10">
    <location>
        <begin position="158"/>
        <end position="179"/>
    </location>
</feature>
<feature type="region of interest" description="Disordered" evidence="9">
    <location>
        <begin position="323"/>
        <end position="342"/>
    </location>
</feature>
<keyword evidence="4" id="KW-0813">Transport</keyword>
<feature type="transmembrane region" description="Helical" evidence="10">
    <location>
        <begin position="126"/>
        <end position="146"/>
    </location>
</feature>
<evidence type="ECO:0000256" key="3">
    <source>
        <dbReference type="ARBA" id="ARBA00010110"/>
    </source>
</evidence>
<accession>I5B653</accession>
<dbReference type="Pfam" id="PF01758">
    <property type="entry name" value="SBF"/>
    <property type="match status" value="1"/>
</dbReference>
<name>I5B653_9BACT</name>
<dbReference type="AlphaFoldDB" id="I5B653"/>
<dbReference type="Gene3D" id="1.20.1530.20">
    <property type="match status" value="1"/>
</dbReference>
<dbReference type="GO" id="GO:0005886">
    <property type="term" value="C:plasma membrane"/>
    <property type="evidence" value="ECO:0007669"/>
    <property type="project" value="UniProtKB-SubCell"/>
</dbReference>
<gene>
    <name evidence="12" type="ORF">DespoDRAFT_03179</name>
</gene>
<evidence type="ECO:0000256" key="10">
    <source>
        <dbReference type="SAM" id="Phobius"/>
    </source>
</evidence>
<evidence type="ECO:0000256" key="5">
    <source>
        <dbReference type="ARBA" id="ARBA00022475"/>
    </source>
</evidence>
<protein>
    <submittedName>
        <fullName evidence="12">Arsenite efflux pump ACR3-like permease</fullName>
    </submittedName>
</protein>
<organism evidence="12 13">
    <name type="scientific">Desulfobacter postgatei 2ac9</name>
    <dbReference type="NCBI Taxonomy" id="879212"/>
    <lineage>
        <taxon>Bacteria</taxon>
        <taxon>Pseudomonadati</taxon>
        <taxon>Thermodesulfobacteriota</taxon>
        <taxon>Desulfobacteria</taxon>
        <taxon>Desulfobacterales</taxon>
        <taxon>Desulfobacteraceae</taxon>
        <taxon>Desulfobacter</taxon>
    </lineage>
</organism>
<evidence type="ECO:0000313" key="12">
    <source>
        <dbReference type="EMBL" id="EIM64966.1"/>
    </source>
</evidence>
<feature type="transmembrane region" description="Helical" evidence="10">
    <location>
        <begin position="230"/>
        <end position="251"/>
    </location>
</feature>
<dbReference type="PANTHER" id="PTHR43057:SF1">
    <property type="entry name" value="ARSENICAL-RESISTANCE PROTEIN 3"/>
    <property type="match status" value="1"/>
</dbReference>
<keyword evidence="13" id="KW-1185">Reference proteome</keyword>
<comment type="similarity">
    <text evidence="3">Belongs to the arsenical resistance-3 (ACR3) (TC 2.A.59) family.</text>
</comment>
<dbReference type="GO" id="GO:0015104">
    <property type="term" value="F:antimonite transmembrane transporter activity"/>
    <property type="evidence" value="ECO:0007669"/>
    <property type="project" value="TreeGrafter"/>
</dbReference>
<evidence type="ECO:0000256" key="8">
    <source>
        <dbReference type="ARBA" id="ARBA00023136"/>
    </source>
</evidence>
<keyword evidence="5" id="KW-1003">Cell membrane</keyword>
<dbReference type="eggNOG" id="COG0798">
    <property type="taxonomic scope" value="Bacteria"/>
</dbReference>
<dbReference type="InterPro" id="IPR006016">
    <property type="entry name" value="UspA"/>
</dbReference>
<reference evidence="12 13" key="2">
    <citation type="submission" date="2012-02" db="EMBL/GenBank/DDBJ databases">
        <title>Improved High-Quality Draft sequence of Desulfobacter postgatei 2ac9.</title>
        <authorList>
            <consortium name="US DOE Joint Genome Institute"/>
            <person name="Lucas S."/>
            <person name="Han J."/>
            <person name="Lapidus A."/>
            <person name="Cheng J.-F."/>
            <person name="Goodwin L."/>
            <person name="Pitluck S."/>
            <person name="Peters L."/>
            <person name="Ovchinnikova G."/>
            <person name="Held B."/>
            <person name="Detter J.C."/>
            <person name="Han C."/>
            <person name="Tapia R."/>
            <person name="Land M."/>
            <person name="Hauser L."/>
            <person name="Kyrpides N."/>
            <person name="Ivanova N."/>
            <person name="Pagani I."/>
            <person name="Orellana R."/>
            <person name="Lovley D."/>
            <person name="Woyke T."/>
        </authorList>
    </citation>
    <scope>NUCLEOTIDE SEQUENCE [LARGE SCALE GENOMIC DNA]</scope>
    <source>
        <strain evidence="12 13">2ac9</strain>
    </source>
</reference>
<comment type="similarity">
    <text evidence="2">Belongs to the universal stress protein A family.</text>
</comment>
<feature type="transmembrane region" description="Helical" evidence="10">
    <location>
        <begin position="200"/>
        <end position="218"/>
    </location>
</feature>
<dbReference type="GO" id="GO:0015297">
    <property type="term" value="F:antiporter activity"/>
    <property type="evidence" value="ECO:0007669"/>
    <property type="project" value="InterPro"/>
</dbReference>
<dbReference type="EMBL" id="CM001488">
    <property type="protein sequence ID" value="EIM64966.1"/>
    <property type="molecule type" value="Genomic_DNA"/>
</dbReference>
<keyword evidence="6 10" id="KW-0812">Transmembrane</keyword>
<reference evidence="12 13" key="1">
    <citation type="submission" date="2011-09" db="EMBL/GenBank/DDBJ databases">
        <authorList>
            <consortium name="US DOE Joint Genome Institute (JGI-PGF)"/>
            <person name="Lucas S."/>
            <person name="Han J."/>
            <person name="Lapidus A."/>
            <person name="Cheng J.-F."/>
            <person name="Goodwin L."/>
            <person name="Pitluck S."/>
            <person name="Peters L."/>
            <person name="Land M.L."/>
            <person name="Hauser L."/>
            <person name="Orellana R."/>
            <person name="Lovley D."/>
            <person name="Woyke T.J."/>
        </authorList>
    </citation>
    <scope>NUCLEOTIDE SEQUENCE [LARGE SCALE GENOMIC DNA]</scope>
    <source>
        <strain evidence="12 13">2ac9</strain>
    </source>
</reference>
<feature type="transmembrane region" description="Helical" evidence="10">
    <location>
        <begin position="290"/>
        <end position="310"/>
    </location>
</feature>
<dbReference type="CDD" id="cd00293">
    <property type="entry name" value="USP-like"/>
    <property type="match status" value="1"/>
</dbReference>
<dbReference type="SUPFAM" id="SSF52402">
    <property type="entry name" value="Adenine nucleotide alpha hydrolases-like"/>
    <property type="match status" value="1"/>
</dbReference>
<evidence type="ECO:0000256" key="7">
    <source>
        <dbReference type="ARBA" id="ARBA00022989"/>
    </source>
</evidence>
<keyword evidence="8 10" id="KW-0472">Membrane</keyword>
<dbReference type="GO" id="GO:0015105">
    <property type="term" value="F:arsenite transmembrane transporter activity"/>
    <property type="evidence" value="ECO:0007669"/>
    <property type="project" value="TreeGrafter"/>
</dbReference>
<dbReference type="InterPro" id="IPR004706">
    <property type="entry name" value="Arsenical-R_Acr3"/>
</dbReference>
<evidence type="ECO:0000256" key="4">
    <source>
        <dbReference type="ARBA" id="ARBA00022448"/>
    </source>
</evidence>
<dbReference type="InterPro" id="IPR014729">
    <property type="entry name" value="Rossmann-like_a/b/a_fold"/>
</dbReference>
<evidence type="ECO:0000256" key="2">
    <source>
        <dbReference type="ARBA" id="ARBA00008791"/>
    </source>
</evidence>
<evidence type="ECO:0000256" key="9">
    <source>
        <dbReference type="SAM" id="MobiDB-lite"/>
    </source>
</evidence>
<keyword evidence="7 10" id="KW-1133">Transmembrane helix</keyword>
<dbReference type="InterPro" id="IPR006015">
    <property type="entry name" value="Universal_stress_UspA"/>
</dbReference>
<feature type="transmembrane region" description="Helical" evidence="10">
    <location>
        <begin position="97"/>
        <end position="119"/>
    </location>
</feature>
<dbReference type="PRINTS" id="PR01438">
    <property type="entry name" value="UNVRSLSTRESS"/>
</dbReference>
<feature type="transmembrane region" description="Helical" evidence="10">
    <location>
        <begin position="12"/>
        <end position="32"/>
    </location>
</feature>
<evidence type="ECO:0000256" key="6">
    <source>
        <dbReference type="ARBA" id="ARBA00022692"/>
    </source>
</evidence>
<dbReference type="InterPro" id="IPR038770">
    <property type="entry name" value="Na+/solute_symporter_sf"/>
</dbReference>
<evidence type="ECO:0000256" key="1">
    <source>
        <dbReference type="ARBA" id="ARBA00004651"/>
    </source>
</evidence>
<dbReference type="RefSeq" id="WP_004074676.1">
    <property type="nucleotide sequence ID" value="NZ_CM001488.1"/>
</dbReference>
<proteinExistence type="inferred from homology"/>
<sequence>MWKLLQKISKNLSLAIPTMMLAGFIFGIFMDAAFLKSLIIPFTFLMVYPMMVTLNIQKVFEGGDVKAQVLTQAINFGVVPFLAYGAGLIFFKDQPYMALGLLLAGLVPTSGMTISWTGFAKGNLAAAVKMTVIGLTLGSIATPLYVRMLMGTSIEIDMAAIFKQIVVIVFIPMAAGYLTRRSLVKKHGEKRFKTLVAPKFPPLSTLGVVGIVFIAMALKARAIAAAPSMLAYILIPLVIIYGFNFIFSSFVGKRFLPRGDAIALVYGSVMRNLSIALAIAINAFGKQGASAALVVAVAYIVQVQSAAWYVKLTDKIFGPAPLDEEEPSKTAPQKVAKPVSEAPDEPQVSMVAEIKKILFATDITPAAKYAARYACSIGNKFNAKVWAIHVVPDLLAEYSADAGVTIKDPEKQEAFNREAIKNAEKILEERIRTTSEKVIREISACPLSKHRIIVKIGDPVEEITKAATQGKFDLIIMGTHGDQGIDDILLGSTAQGVIHESKIPVLVARPS</sequence>
<evidence type="ECO:0000313" key="13">
    <source>
        <dbReference type="Proteomes" id="UP000005778"/>
    </source>
</evidence>
<dbReference type="Gene3D" id="3.40.50.620">
    <property type="entry name" value="HUPs"/>
    <property type="match status" value="1"/>
</dbReference>
<dbReference type="Proteomes" id="UP000005778">
    <property type="component" value="Chromosome"/>
</dbReference>
<feature type="transmembrane region" description="Helical" evidence="10">
    <location>
        <begin position="69"/>
        <end position="91"/>
    </location>
</feature>
<dbReference type="Pfam" id="PF00582">
    <property type="entry name" value="Usp"/>
    <property type="match status" value="1"/>
</dbReference>
<dbReference type="HOGENOM" id="CLU_532897_0_0_7"/>
<dbReference type="OrthoDB" id="1551454at2"/>
<feature type="domain" description="UspA" evidence="11">
    <location>
        <begin position="354"/>
        <end position="509"/>
    </location>
</feature>
<evidence type="ECO:0000259" key="11">
    <source>
        <dbReference type="Pfam" id="PF00582"/>
    </source>
</evidence>